<keyword evidence="2" id="KW-0808">Transferase</keyword>
<keyword evidence="1" id="KW-0723">Serine/threonine-protein kinase</keyword>
<reference evidence="7" key="2">
    <citation type="submission" date="2025-09" db="UniProtKB">
        <authorList>
            <consortium name="Ensembl"/>
        </authorList>
    </citation>
    <scope>IDENTIFICATION</scope>
</reference>
<evidence type="ECO:0008006" key="9">
    <source>
        <dbReference type="Google" id="ProtNLM"/>
    </source>
</evidence>
<keyword evidence="5" id="KW-0067">ATP-binding</keyword>
<proteinExistence type="predicted"/>
<evidence type="ECO:0000256" key="6">
    <source>
        <dbReference type="SAM" id="MobiDB-lite"/>
    </source>
</evidence>
<keyword evidence="4" id="KW-0418">Kinase</keyword>
<keyword evidence="8" id="KW-1185">Reference proteome</keyword>
<dbReference type="GeneTree" id="ENSGT00940000154704"/>
<sequence length="102" mass="11679">MMTIYSVILRGIDMIQFPRKVTKSATNLIKGLCRERPSERVGNQKNRLRDVQKHKWFDGFNWDGLRQRSAGSGPSDHSSYDSFTEDTDEPPPDDGSGWDAEF</sequence>
<dbReference type="Gene3D" id="1.10.510.10">
    <property type="entry name" value="Transferase(Phosphotransferase) domain 1"/>
    <property type="match status" value="1"/>
</dbReference>
<evidence type="ECO:0000256" key="4">
    <source>
        <dbReference type="ARBA" id="ARBA00022777"/>
    </source>
</evidence>
<accession>A0A3B3D1R3</accession>
<dbReference type="Ensembl" id="ENSOMET00000010595.1">
    <property type="protein sequence ID" value="ENSOMEP00000024067.1"/>
    <property type="gene ID" value="ENSOMEG00000004517.1"/>
</dbReference>
<dbReference type="SUPFAM" id="SSF56112">
    <property type="entry name" value="Protein kinase-like (PK-like)"/>
    <property type="match status" value="1"/>
</dbReference>
<evidence type="ECO:0000256" key="2">
    <source>
        <dbReference type="ARBA" id="ARBA00022679"/>
    </source>
</evidence>
<feature type="compositionally biased region" description="Polar residues" evidence="6">
    <location>
        <begin position="69"/>
        <end position="82"/>
    </location>
</feature>
<dbReference type="Proteomes" id="UP000261560">
    <property type="component" value="Unplaced"/>
</dbReference>
<dbReference type="InterPro" id="IPR011009">
    <property type="entry name" value="Kinase-like_dom_sf"/>
</dbReference>
<dbReference type="GO" id="GO:0005524">
    <property type="term" value="F:ATP binding"/>
    <property type="evidence" value="ECO:0007669"/>
    <property type="project" value="UniProtKB-KW"/>
</dbReference>
<organism evidence="7 8">
    <name type="scientific">Oryzias melastigma</name>
    <name type="common">Marine medaka</name>
    <dbReference type="NCBI Taxonomy" id="30732"/>
    <lineage>
        <taxon>Eukaryota</taxon>
        <taxon>Metazoa</taxon>
        <taxon>Chordata</taxon>
        <taxon>Craniata</taxon>
        <taxon>Vertebrata</taxon>
        <taxon>Euteleostomi</taxon>
        <taxon>Actinopterygii</taxon>
        <taxon>Neopterygii</taxon>
        <taxon>Teleostei</taxon>
        <taxon>Neoteleostei</taxon>
        <taxon>Acanthomorphata</taxon>
        <taxon>Ovalentaria</taxon>
        <taxon>Atherinomorphae</taxon>
        <taxon>Beloniformes</taxon>
        <taxon>Adrianichthyidae</taxon>
        <taxon>Oryziinae</taxon>
        <taxon>Oryzias</taxon>
    </lineage>
</organism>
<dbReference type="PANTHER" id="PTHR24353:SF68">
    <property type="match status" value="1"/>
</dbReference>
<evidence type="ECO:0000313" key="8">
    <source>
        <dbReference type="Proteomes" id="UP000261560"/>
    </source>
</evidence>
<reference evidence="7" key="1">
    <citation type="submission" date="2025-08" db="UniProtKB">
        <authorList>
            <consortium name="Ensembl"/>
        </authorList>
    </citation>
    <scope>IDENTIFICATION</scope>
</reference>
<evidence type="ECO:0000256" key="5">
    <source>
        <dbReference type="ARBA" id="ARBA00022840"/>
    </source>
</evidence>
<protein>
    <recommendedName>
        <fullName evidence="9">AGC-kinase C-terminal domain-containing protein</fullName>
    </recommendedName>
</protein>
<feature type="compositionally biased region" description="Acidic residues" evidence="6">
    <location>
        <begin position="83"/>
        <end position="92"/>
    </location>
</feature>
<dbReference type="GO" id="GO:0004674">
    <property type="term" value="F:protein serine/threonine kinase activity"/>
    <property type="evidence" value="ECO:0007669"/>
    <property type="project" value="UniProtKB-KW"/>
</dbReference>
<keyword evidence="3" id="KW-0547">Nucleotide-binding</keyword>
<feature type="region of interest" description="Disordered" evidence="6">
    <location>
        <begin position="65"/>
        <end position="102"/>
    </location>
</feature>
<evidence type="ECO:0000256" key="3">
    <source>
        <dbReference type="ARBA" id="ARBA00022741"/>
    </source>
</evidence>
<dbReference type="PANTHER" id="PTHR24353">
    <property type="entry name" value="CYCLIC NUCLEOTIDE-DEPENDENT PROTEIN KINASE"/>
    <property type="match status" value="1"/>
</dbReference>
<dbReference type="AlphaFoldDB" id="A0A3B3D1R3"/>
<name>A0A3B3D1R3_ORYME</name>
<evidence type="ECO:0000313" key="7">
    <source>
        <dbReference type="Ensembl" id="ENSOMEP00000024067.1"/>
    </source>
</evidence>
<evidence type="ECO:0000256" key="1">
    <source>
        <dbReference type="ARBA" id="ARBA00022527"/>
    </source>
</evidence>